<accession>A0A143WNB5</accession>
<dbReference type="GO" id="GO:0019843">
    <property type="term" value="F:rRNA binding"/>
    <property type="evidence" value="ECO:0007669"/>
    <property type="project" value="UniProtKB-KW"/>
</dbReference>
<evidence type="ECO:0000313" key="7">
    <source>
        <dbReference type="EMBL" id="CUX76562.1"/>
    </source>
</evidence>
<reference evidence="8" key="1">
    <citation type="submission" date="2016-01" db="EMBL/GenBank/DDBJ databases">
        <authorList>
            <person name="Husnik F."/>
        </authorList>
    </citation>
    <scope>NUCLEOTIDE SEQUENCE [LARGE SCALE GENOMIC DNA]</scope>
</reference>
<evidence type="ECO:0000256" key="3">
    <source>
        <dbReference type="ARBA" id="ARBA00023274"/>
    </source>
</evidence>
<dbReference type="InterPro" id="IPR001063">
    <property type="entry name" value="Ribosomal_uL22"/>
</dbReference>
<comment type="similarity">
    <text evidence="1 4">Belongs to the universal ribosomal protein uL22 family.</text>
</comment>
<dbReference type="InterPro" id="IPR018260">
    <property type="entry name" value="Ribosomal_uL22_CS"/>
</dbReference>
<proteinExistence type="inferred from homology"/>
<sequence>MTSMHFRSAVELKVAACCCRSSLRKMHPVLRSIMGLPLSSAMGALHLHARRAARIVHIVLYRAMPKLARAGLSPASAVVACSSVGSAGLLRRVSPRAKGRACIIRRRMCHITITLRSLQWDRRCTQGFSG</sequence>
<gene>
    <name evidence="7" type="primary">rplV</name>
    <name evidence="7" type="ORF">PMARG_TP00252</name>
</gene>
<dbReference type="EMBL" id="LN998829">
    <property type="protein sequence ID" value="CUX76562.1"/>
    <property type="molecule type" value="Genomic_DNA"/>
</dbReference>
<dbReference type="Pfam" id="PF00237">
    <property type="entry name" value="Ribosomal_L22"/>
    <property type="match status" value="1"/>
</dbReference>
<dbReference type="PANTHER" id="PTHR13501:SF8">
    <property type="entry name" value="LARGE RIBOSOMAL SUBUNIT PROTEIN UL22M"/>
    <property type="match status" value="1"/>
</dbReference>
<dbReference type="PANTHER" id="PTHR13501">
    <property type="entry name" value="CHLOROPLAST 50S RIBOSOMAL PROTEIN L22-RELATED"/>
    <property type="match status" value="1"/>
</dbReference>
<name>A0A143WNB5_TREPR</name>
<dbReference type="SUPFAM" id="SSF54843">
    <property type="entry name" value="Ribosomal protein L22"/>
    <property type="match status" value="1"/>
</dbReference>
<keyword evidence="5" id="KW-0699">rRNA-binding</keyword>
<dbReference type="Proteomes" id="UP000075222">
    <property type="component" value="Chromosome I"/>
</dbReference>
<organism evidence="7 8">
    <name type="scientific">Tremblaya princeps</name>
    <dbReference type="NCBI Taxonomy" id="189385"/>
    <lineage>
        <taxon>Bacteria</taxon>
        <taxon>Pseudomonadati</taxon>
        <taxon>Pseudomonadota</taxon>
        <taxon>Betaproteobacteria</taxon>
        <taxon>Candidatus Tremblayella</taxon>
    </lineage>
</organism>
<dbReference type="InterPro" id="IPR047867">
    <property type="entry name" value="Ribosomal_uL22_bac/org-type"/>
</dbReference>
<dbReference type="GO" id="GO:0015934">
    <property type="term" value="C:large ribosomal subunit"/>
    <property type="evidence" value="ECO:0007669"/>
    <property type="project" value="InterPro"/>
</dbReference>
<dbReference type="GO" id="GO:0006412">
    <property type="term" value="P:translation"/>
    <property type="evidence" value="ECO:0007669"/>
    <property type="project" value="InterPro"/>
</dbReference>
<comment type="function">
    <text evidence="6">This protein binds specifically to 23S rRNA; its binding is stimulated by other ribosomal proteins, e.g., L4, L17, and L20. It is important during the early stages of 50S assembly. It makes multiple contacts with different domains of the 23S rRNA in the assembled 50S subunit and ribosome.</text>
</comment>
<keyword evidence="5" id="KW-0694">RNA-binding</keyword>
<dbReference type="AlphaFoldDB" id="A0A143WNB5"/>
<keyword evidence="3 4" id="KW-0687">Ribonucleoprotein</keyword>
<dbReference type="PROSITE" id="PS00464">
    <property type="entry name" value="RIBOSOMAL_L22"/>
    <property type="match status" value="1"/>
</dbReference>
<dbReference type="Gene3D" id="3.90.470.10">
    <property type="entry name" value="Ribosomal protein L22/L17"/>
    <property type="match status" value="1"/>
</dbReference>
<comment type="subunit">
    <text evidence="5">Part of the 50S ribosomal subunit.</text>
</comment>
<dbReference type="InterPro" id="IPR036394">
    <property type="entry name" value="Ribosomal_uL22_sf"/>
</dbReference>
<dbReference type="GO" id="GO:0003735">
    <property type="term" value="F:structural constituent of ribosome"/>
    <property type="evidence" value="ECO:0007669"/>
    <property type="project" value="InterPro"/>
</dbReference>
<evidence type="ECO:0000256" key="5">
    <source>
        <dbReference type="RuleBase" id="RU004006"/>
    </source>
</evidence>
<evidence type="ECO:0000256" key="2">
    <source>
        <dbReference type="ARBA" id="ARBA00022980"/>
    </source>
</evidence>
<evidence type="ECO:0000256" key="6">
    <source>
        <dbReference type="RuleBase" id="RU004008"/>
    </source>
</evidence>
<keyword evidence="2 4" id="KW-0689">Ribosomal protein</keyword>
<evidence type="ECO:0000313" key="8">
    <source>
        <dbReference type="Proteomes" id="UP000075222"/>
    </source>
</evidence>
<protein>
    <recommendedName>
        <fullName evidence="6">50S ribosomal protein L22</fullName>
    </recommendedName>
</protein>
<evidence type="ECO:0000256" key="4">
    <source>
        <dbReference type="RuleBase" id="RU004005"/>
    </source>
</evidence>
<dbReference type="PATRIC" id="fig|189385.7.peg.176"/>
<evidence type="ECO:0000256" key="1">
    <source>
        <dbReference type="ARBA" id="ARBA00009451"/>
    </source>
</evidence>